<keyword evidence="2" id="KW-1185">Reference proteome</keyword>
<dbReference type="EMBL" id="JAQKAB010000008">
    <property type="protein sequence ID" value="MDA7027523.1"/>
    <property type="molecule type" value="Genomic_DNA"/>
</dbReference>
<accession>A0ABT4X5H7</accession>
<dbReference type="Proteomes" id="UP001211894">
    <property type="component" value="Unassembled WGS sequence"/>
</dbReference>
<reference evidence="1 2" key="1">
    <citation type="submission" date="2023-01" db="EMBL/GenBank/DDBJ databases">
        <title>Bacillus changyiensis sp. nov., isolated from a coastal deposit.</title>
        <authorList>
            <person name="Xiao G."/>
            <person name="Lai Q."/>
            <person name="Hu Z."/>
            <person name="Shao Z."/>
        </authorList>
    </citation>
    <scope>NUCLEOTIDE SEQUENCE [LARGE SCALE GENOMIC DNA]</scope>
    <source>
        <strain evidence="1 2">CLL-7-23</strain>
    </source>
</reference>
<name>A0ABT4X5H7_9BACI</name>
<sequence>MFLKEKDLFDQRLFVTDDSDFNEMYKTFEVWWNSYPGRLSIEKSIEDVSEE</sequence>
<dbReference type="RefSeq" id="WP_271341360.1">
    <property type="nucleotide sequence ID" value="NZ_JAQKAB010000008.1"/>
</dbReference>
<protein>
    <submittedName>
        <fullName evidence="1">Uncharacterized protein</fullName>
    </submittedName>
</protein>
<evidence type="ECO:0000313" key="2">
    <source>
        <dbReference type="Proteomes" id="UP001211894"/>
    </source>
</evidence>
<comment type="caution">
    <text evidence="1">The sequence shown here is derived from an EMBL/GenBank/DDBJ whole genome shotgun (WGS) entry which is preliminary data.</text>
</comment>
<proteinExistence type="predicted"/>
<gene>
    <name evidence="1" type="ORF">PJ311_13100</name>
</gene>
<organism evidence="1 2">
    <name type="scientific">Bacillus changyiensis</name>
    <dbReference type="NCBI Taxonomy" id="3004103"/>
    <lineage>
        <taxon>Bacteria</taxon>
        <taxon>Bacillati</taxon>
        <taxon>Bacillota</taxon>
        <taxon>Bacilli</taxon>
        <taxon>Bacillales</taxon>
        <taxon>Bacillaceae</taxon>
        <taxon>Bacillus</taxon>
    </lineage>
</organism>
<evidence type="ECO:0000313" key="1">
    <source>
        <dbReference type="EMBL" id="MDA7027523.1"/>
    </source>
</evidence>